<reference evidence="1" key="1">
    <citation type="journal article" date="2014" name="Int. J. Syst. Evol. Microbiol.">
        <title>Complete genome sequence of Corynebacterium casei LMG S-19264T (=DSM 44701T), isolated from a smear-ripened cheese.</title>
        <authorList>
            <consortium name="US DOE Joint Genome Institute (JGI-PGF)"/>
            <person name="Walter F."/>
            <person name="Albersmeier A."/>
            <person name="Kalinowski J."/>
            <person name="Ruckert C."/>
        </authorList>
    </citation>
    <scope>NUCLEOTIDE SEQUENCE</scope>
    <source>
        <strain evidence="1">CGMCC 1.15958</strain>
    </source>
</reference>
<keyword evidence="2" id="KW-1185">Reference proteome</keyword>
<accession>A0A917DYI9</accession>
<gene>
    <name evidence="1" type="ORF">GCM10011514_51390</name>
</gene>
<reference evidence="1" key="2">
    <citation type="submission" date="2020-09" db="EMBL/GenBank/DDBJ databases">
        <authorList>
            <person name="Sun Q."/>
            <person name="Zhou Y."/>
        </authorList>
    </citation>
    <scope>NUCLEOTIDE SEQUENCE</scope>
    <source>
        <strain evidence="1">CGMCC 1.15958</strain>
    </source>
</reference>
<name>A0A917DYI9_9BACT</name>
<organism evidence="1 2">
    <name type="scientific">Emticicia aquatilis</name>
    <dbReference type="NCBI Taxonomy" id="1537369"/>
    <lineage>
        <taxon>Bacteria</taxon>
        <taxon>Pseudomonadati</taxon>
        <taxon>Bacteroidota</taxon>
        <taxon>Cytophagia</taxon>
        <taxon>Cytophagales</taxon>
        <taxon>Leadbetterellaceae</taxon>
        <taxon>Emticicia</taxon>
    </lineage>
</organism>
<protein>
    <submittedName>
        <fullName evidence="1">Uncharacterized protein</fullName>
    </submittedName>
</protein>
<dbReference type="AlphaFoldDB" id="A0A917DYI9"/>
<dbReference type="Proteomes" id="UP000609064">
    <property type="component" value="Unassembled WGS sequence"/>
</dbReference>
<comment type="caution">
    <text evidence="1">The sequence shown here is derived from an EMBL/GenBank/DDBJ whole genome shotgun (WGS) entry which is preliminary data.</text>
</comment>
<dbReference type="EMBL" id="BMKK01000017">
    <property type="protein sequence ID" value="GGD80978.1"/>
    <property type="molecule type" value="Genomic_DNA"/>
</dbReference>
<proteinExistence type="predicted"/>
<evidence type="ECO:0000313" key="1">
    <source>
        <dbReference type="EMBL" id="GGD80978.1"/>
    </source>
</evidence>
<sequence length="545" mass="63392">MPDSALRVLLKNAYKNITKNYPQKATYLTGFYREVNESIDSSRFNYFSESVFKTYKPPYTLAGAEYQGQVQVLKTRKIVHPTYEKNGVRFHGGPYLSIRGDRVLKRESIINPKSYRRYNYELEKITSYEGKPVYVVAFADKDSVFNGKIYIDKTDLAYLKIETFKQLDKKELKFIRLDYTETIIFDKKDDFWYLKYYKGVGNFKATKERFSLTAEYVTTSVDSDSVKVFSYDKQFNYVDVISRYESNTSDDFFNEYNSVIDQTQDLKKQIDLAFKTNVIDSLRRAVQSQDIDSTKTETKLPHSTEVNYFRKILSNLQLDWNLSYCPIQSFDANFDLNLNNTFYNNLHLTSVTKSNNLPIIFGVSWSYKLNRHWLITYQLGSSFKRFSNTSIKQNDIGLAYRLILNAARKPIIVESSIKYANVQYGVDFGGIDNPMKNIIIDKQKFNSKSILTGIYQQTEGIKLGVAGSIYSKKSKQLILSIDYMYPLNSSIPSFQIKEIGFFELFPSKVKISLDDSRLTMSHQSNLQLPKISSNFWFGLTYRVRL</sequence>
<evidence type="ECO:0000313" key="2">
    <source>
        <dbReference type="Proteomes" id="UP000609064"/>
    </source>
</evidence>